<reference evidence="1" key="1">
    <citation type="submission" date="2022-04" db="EMBL/GenBank/DDBJ databases">
        <title>Genome of the entomopathogenic fungus Entomophthora muscae.</title>
        <authorList>
            <person name="Elya C."/>
            <person name="Lovett B.R."/>
            <person name="Lee E."/>
            <person name="Macias A.M."/>
            <person name="Hajek A.E."/>
            <person name="De Bivort B.L."/>
            <person name="Kasson M.T."/>
            <person name="De Fine Licht H.H."/>
            <person name="Stajich J.E."/>
        </authorList>
    </citation>
    <scope>NUCLEOTIDE SEQUENCE</scope>
    <source>
        <strain evidence="1">Berkeley</strain>
    </source>
</reference>
<dbReference type="EMBL" id="QTSX02001534">
    <property type="protein sequence ID" value="KAJ9080654.1"/>
    <property type="molecule type" value="Genomic_DNA"/>
</dbReference>
<evidence type="ECO:0000313" key="1">
    <source>
        <dbReference type="EMBL" id="KAJ9080654.1"/>
    </source>
</evidence>
<accession>A0ACC2U1F5</accession>
<keyword evidence="2" id="KW-1185">Reference proteome</keyword>
<sequence>MSEANYDAAKCGLSSSATPQPMNKKSCLAYIVDPPSPRPLPSTTIFPTPISVFVHTTAPLPDHFDTPVHFCKDCADAPSS</sequence>
<protein>
    <submittedName>
        <fullName evidence="1">Uncharacterized protein</fullName>
    </submittedName>
</protein>
<proteinExistence type="predicted"/>
<name>A0ACC2U1F5_9FUNG</name>
<organism evidence="1 2">
    <name type="scientific">Entomophthora muscae</name>
    <dbReference type="NCBI Taxonomy" id="34485"/>
    <lineage>
        <taxon>Eukaryota</taxon>
        <taxon>Fungi</taxon>
        <taxon>Fungi incertae sedis</taxon>
        <taxon>Zoopagomycota</taxon>
        <taxon>Entomophthoromycotina</taxon>
        <taxon>Entomophthoromycetes</taxon>
        <taxon>Entomophthorales</taxon>
        <taxon>Entomophthoraceae</taxon>
        <taxon>Entomophthora</taxon>
    </lineage>
</organism>
<evidence type="ECO:0000313" key="2">
    <source>
        <dbReference type="Proteomes" id="UP001165960"/>
    </source>
</evidence>
<comment type="caution">
    <text evidence="1">The sequence shown here is derived from an EMBL/GenBank/DDBJ whole genome shotgun (WGS) entry which is preliminary data.</text>
</comment>
<gene>
    <name evidence="1" type="ORF">DSO57_1022564</name>
</gene>
<dbReference type="Proteomes" id="UP001165960">
    <property type="component" value="Unassembled WGS sequence"/>
</dbReference>